<dbReference type="Proteomes" id="UP000816034">
    <property type="component" value="Unassembled WGS sequence"/>
</dbReference>
<organism evidence="2 3">
    <name type="scientific">Naegleria lovaniensis</name>
    <name type="common">Amoeba</name>
    <dbReference type="NCBI Taxonomy" id="51637"/>
    <lineage>
        <taxon>Eukaryota</taxon>
        <taxon>Discoba</taxon>
        <taxon>Heterolobosea</taxon>
        <taxon>Tetramitia</taxon>
        <taxon>Eutetramitia</taxon>
        <taxon>Vahlkampfiidae</taxon>
        <taxon>Naegleria</taxon>
    </lineage>
</organism>
<gene>
    <name evidence="2" type="ORF">C9374_004886</name>
</gene>
<keyword evidence="3" id="KW-1185">Reference proteome</keyword>
<reference evidence="2 3" key="1">
    <citation type="journal article" date="2018" name="BMC Genomics">
        <title>The genome of Naegleria lovaniensis, the basis for a comparative approach to unravel pathogenicity factors of the human pathogenic amoeba N. fowleri.</title>
        <authorList>
            <person name="Liechti N."/>
            <person name="Schurch N."/>
            <person name="Bruggmann R."/>
            <person name="Wittwer M."/>
        </authorList>
    </citation>
    <scope>NUCLEOTIDE SEQUENCE [LARGE SCALE GENOMIC DNA]</scope>
    <source>
        <strain evidence="2 3">ATCC 30569</strain>
    </source>
</reference>
<dbReference type="GeneID" id="68097341"/>
<dbReference type="RefSeq" id="XP_044548598.1">
    <property type="nucleotide sequence ID" value="XM_044694574.1"/>
</dbReference>
<dbReference type="EMBL" id="PYSW02000022">
    <property type="protein sequence ID" value="KAG2382919.1"/>
    <property type="molecule type" value="Genomic_DNA"/>
</dbReference>
<comment type="caution">
    <text evidence="2">The sequence shown here is derived from an EMBL/GenBank/DDBJ whole genome shotgun (WGS) entry which is preliminary data.</text>
</comment>
<evidence type="ECO:0000313" key="2">
    <source>
        <dbReference type="EMBL" id="KAG2382919.1"/>
    </source>
</evidence>
<proteinExistence type="predicted"/>
<accession>A0AA88GL41</accession>
<evidence type="ECO:0000256" key="1">
    <source>
        <dbReference type="SAM" id="MobiDB-lite"/>
    </source>
</evidence>
<dbReference type="AlphaFoldDB" id="A0AA88GL41"/>
<feature type="compositionally biased region" description="Low complexity" evidence="1">
    <location>
        <begin position="26"/>
        <end position="39"/>
    </location>
</feature>
<feature type="region of interest" description="Disordered" evidence="1">
    <location>
        <begin position="78"/>
        <end position="112"/>
    </location>
</feature>
<evidence type="ECO:0000313" key="3">
    <source>
        <dbReference type="Proteomes" id="UP000816034"/>
    </source>
</evidence>
<feature type="region of interest" description="Disordered" evidence="1">
    <location>
        <begin position="18"/>
        <end position="50"/>
    </location>
</feature>
<protein>
    <submittedName>
        <fullName evidence="2">Uncharacterized protein</fullName>
    </submittedName>
</protein>
<sequence length="155" mass="17700">MVILSKLFKSINSIELNVHPHKKQSKMPTQPSQPSQQSTNLKMEQVSQPQHPEVVLVESLVQQVKSLSLSDADPILVSSSPRKVQQVGPMSKPQKKKPNLQVNTEKNNKRTVPPYAISLPRKHHATEQLSGDVIRNVFMQWITTTEYSKFYEKYQ</sequence>
<name>A0AA88GL41_NAELO</name>
<feature type="compositionally biased region" description="Polar residues" evidence="1">
    <location>
        <begin position="40"/>
        <end position="50"/>
    </location>
</feature>